<evidence type="ECO:0000256" key="2">
    <source>
        <dbReference type="ARBA" id="ARBA00023157"/>
    </source>
</evidence>
<dbReference type="InterPro" id="IPR036179">
    <property type="entry name" value="Ig-like_dom_sf"/>
</dbReference>
<evidence type="ECO:0000256" key="4">
    <source>
        <dbReference type="SAM" id="MobiDB-lite"/>
    </source>
</evidence>
<dbReference type="AlphaFoldDB" id="A0A452GGC2"/>
<keyword evidence="3" id="KW-0393">Immunoglobulin domain</keyword>
<dbReference type="Proteomes" id="UP000291020">
    <property type="component" value="Unassembled WGS sequence"/>
</dbReference>
<keyword evidence="6" id="KW-1185">Reference proteome</keyword>
<dbReference type="PANTHER" id="PTHR11738">
    <property type="entry name" value="MHC CLASS I NK CELL RECEPTOR"/>
    <property type="match status" value="1"/>
</dbReference>
<accession>A0A452GGC2</accession>
<dbReference type="Gene3D" id="2.60.40.10">
    <property type="entry name" value="Immunoglobulins"/>
    <property type="match status" value="1"/>
</dbReference>
<sequence>TRCSDCAGVCLTACLLLTAELSYPKPSISLSPRGEVVLGGTVIIRCECRCQNSTTRDPSGNEAEFPITSVGWGDGGSYTCQYHTTSQTPDWSEPSDPMQLVVAGEGPSSASPLPAPQPAGHSAELGPIGTLRARLCPKSWAQQRGSPSGSRDGVSGGFPATGDLGTREGGIEAPKGPSGVTYPACASISPCTIVG</sequence>
<proteinExistence type="predicted"/>
<evidence type="ECO:0008006" key="7">
    <source>
        <dbReference type="Google" id="ProtNLM"/>
    </source>
</evidence>
<reference evidence="6" key="1">
    <citation type="journal article" date="2017" name="PLoS ONE">
        <title>The Agassiz's desert tortoise genome provides a resource for the conservation of a threatened species.</title>
        <authorList>
            <person name="Tollis M."/>
            <person name="DeNardo D.F."/>
            <person name="Cornelius J.A."/>
            <person name="Dolby G.A."/>
            <person name="Edwards T."/>
            <person name="Henen B.T."/>
            <person name="Karl A.E."/>
            <person name="Murphy R.W."/>
            <person name="Kusumi K."/>
        </authorList>
    </citation>
    <scope>NUCLEOTIDE SEQUENCE [LARGE SCALE GENOMIC DNA]</scope>
</reference>
<dbReference type="FunFam" id="2.60.40.10:FF:000049">
    <property type="entry name" value="Leukocyte immunoglobulin-like receptor subfamily B member 1"/>
    <property type="match status" value="1"/>
</dbReference>
<evidence type="ECO:0000256" key="3">
    <source>
        <dbReference type="ARBA" id="ARBA00023319"/>
    </source>
</evidence>
<keyword evidence="2" id="KW-1015">Disulfide bond</keyword>
<dbReference type="PANTHER" id="PTHR11738:SF186">
    <property type="entry name" value="OSTEOCLAST-ASSOCIATED IMMUNOGLOBULIN-LIKE RECEPTOR"/>
    <property type="match status" value="1"/>
</dbReference>
<evidence type="ECO:0000256" key="1">
    <source>
        <dbReference type="ARBA" id="ARBA00022729"/>
    </source>
</evidence>
<dbReference type="Ensembl" id="ENSGAGT00000000613.1">
    <property type="protein sequence ID" value="ENSGAGP00000000548.1"/>
    <property type="gene ID" value="ENSGAGG00000000455.1"/>
</dbReference>
<feature type="compositionally biased region" description="Polar residues" evidence="4">
    <location>
        <begin position="140"/>
        <end position="149"/>
    </location>
</feature>
<dbReference type="InterPro" id="IPR050412">
    <property type="entry name" value="Ig-like_Receptors_ImmuneReg"/>
</dbReference>
<dbReference type="GO" id="GO:0002764">
    <property type="term" value="P:immune response-regulating signaling pathway"/>
    <property type="evidence" value="ECO:0007669"/>
    <property type="project" value="TreeGrafter"/>
</dbReference>
<name>A0A452GGC2_9SAUR</name>
<organism evidence="5 6">
    <name type="scientific">Gopherus agassizii</name>
    <name type="common">Agassiz's desert tortoise</name>
    <dbReference type="NCBI Taxonomy" id="38772"/>
    <lineage>
        <taxon>Eukaryota</taxon>
        <taxon>Metazoa</taxon>
        <taxon>Chordata</taxon>
        <taxon>Craniata</taxon>
        <taxon>Vertebrata</taxon>
        <taxon>Euteleostomi</taxon>
        <taxon>Archelosauria</taxon>
        <taxon>Testudinata</taxon>
        <taxon>Testudines</taxon>
        <taxon>Cryptodira</taxon>
        <taxon>Durocryptodira</taxon>
        <taxon>Testudinoidea</taxon>
        <taxon>Testudinidae</taxon>
        <taxon>Gopherus</taxon>
    </lineage>
</organism>
<reference evidence="5" key="3">
    <citation type="submission" date="2025-09" db="UniProtKB">
        <authorList>
            <consortium name="Ensembl"/>
        </authorList>
    </citation>
    <scope>IDENTIFICATION</scope>
</reference>
<dbReference type="InterPro" id="IPR013783">
    <property type="entry name" value="Ig-like_fold"/>
</dbReference>
<reference evidence="5" key="2">
    <citation type="submission" date="2025-08" db="UniProtKB">
        <authorList>
            <consortium name="Ensembl"/>
        </authorList>
    </citation>
    <scope>IDENTIFICATION</scope>
</reference>
<feature type="region of interest" description="Disordered" evidence="4">
    <location>
        <begin position="139"/>
        <end position="178"/>
    </location>
</feature>
<keyword evidence="1" id="KW-0732">Signal</keyword>
<evidence type="ECO:0000313" key="6">
    <source>
        <dbReference type="Proteomes" id="UP000291020"/>
    </source>
</evidence>
<feature type="region of interest" description="Disordered" evidence="4">
    <location>
        <begin position="104"/>
        <end position="123"/>
    </location>
</feature>
<dbReference type="SUPFAM" id="SSF48726">
    <property type="entry name" value="Immunoglobulin"/>
    <property type="match status" value="1"/>
</dbReference>
<protein>
    <recommendedName>
        <fullName evidence="7">Ig-like domain-containing protein</fullName>
    </recommendedName>
</protein>
<evidence type="ECO:0000313" key="5">
    <source>
        <dbReference type="Ensembl" id="ENSGAGP00000000548.1"/>
    </source>
</evidence>